<evidence type="ECO:0000313" key="9">
    <source>
        <dbReference type="EMBL" id="CAB4031581.1"/>
    </source>
</evidence>
<evidence type="ECO:0000256" key="2">
    <source>
        <dbReference type="ARBA" id="ARBA00001946"/>
    </source>
</evidence>
<dbReference type="PANTHER" id="PTHR22748:SF6">
    <property type="entry name" value="DNA-(APURINIC OR APYRIMIDINIC SITE) ENDONUCLEASE"/>
    <property type="match status" value="1"/>
</dbReference>
<evidence type="ECO:0000256" key="7">
    <source>
        <dbReference type="ARBA" id="ARBA00022842"/>
    </source>
</evidence>
<dbReference type="PANTHER" id="PTHR22748">
    <property type="entry name" value="AP ENDONUCLEASE"/>
    <property type="match status" value="1"/>
</dbReference>
<feature type="non-terminal residue" evidence="9">
    <location>
        <position position="466"/>
    </location>
</feature>
<evidence type="ECO:0000256" key="5">
    <source>
        <dbReference type="ARBA" id="ARBA00022723"/>
    </source>
</evidence>
<dbReference type="GO" id="GO:0003906">
    <property type="term" value="F:DNA-(apurinic or apyrimidinic site) endonuclease activity"/>
    <property type="evidence" value="ECO:0007669"/>
    <property type="project" value="TreeGrafter"/>
</dbReference>
<keyword evidence="6" id="KW-0378">Hydrolase</keyword>
<dbReference type="GO" id="GO:0046872">
    <property type="term" value="F:metal ion binding"/>
    <property type="evidence" value="ECO:0007669"/>
    <property type="project" value="UniProtKB-KW"/>
</dbReference>
<dbReference type="GO" id="GO:0005634">
    <property type="term" value="C:nucleus"/>
    <property type="evidence" value="ECO:0007669"/>
    <property type="project" value="TreeGrafter"/>
</dbReference>
<organism evidence="9 10">
    <name type="scientific">Paramuricea clavata</name>
    <name type="common">Red gorgonian</name>
    <name type="synonym">Violescent sea-whip</name>
    <dbReference type="NCBI Taxonomy" id="317549"/>
    <lineage>
        <taxon>Eukaryota</taxon>
        <taxon>Metazoa</taxon>
        <taxon>Cnidaria</taxon>
        <taxon>Anthozoa</taxon>
        <taxon>Octocorallia</taxon>
        <taxon>Malacalcyonacea</taxon>
        <taxon>Plexauridae</taxon>
        <taxon>Paramuricea</taxon>
    </lineage>
</organism>
<sequence>MRVDFACLQETHASSHESIRKWFGNTGYRVVSSSVSNKSCGTAILVRDTHKVNKVIRDEEGRFVQVHLEADEHLLSFVSLYALNKNAERNRFFSSIPELIDLSCPTFICGDFNSVLDSALDRKRRSTYTGSQTAQYQESGPALQSLLSATQTYPLWRTLHPGQTAYSWTHGSGQFASRIDMVWAPTVFQDNIKECEYHPSFFSDHSYLLVKFEFEQNFRGPGVWKFNRSLLDDPEYCDLVASFWSFWQSREGSDEYSSLLDWWDQGKYYLREVTRTFSKAKAEDGRSRKSSLTRQMHQLQRLFEAGDSSAFAQLCQVQEDLRQIALHEARGAQTRARCQWAEEGDSSSSYFFGLEAKHQARQKVSAIRDPVSGQVCHDPIDILGVWQRYYASLFTAQQCDPVAQDEMLAKVTRKLSQGERDACEGLLTEQECYSALSGMPHGKTPGSDGFPMEFYLRFWQSFGTDL</sequence>
<keyword evidence="7" id="KW-0460">Magnesium</keyword>
<dbReference type="EC" id="3.1.11.2" evidence="4"/>
<dbReference type="Pfam" id="PF03372">
    <property type="entry name" value="Exo_endo_phos"/>
    <property type="match status" value="1"/>
</dbReference>
<dbReference type="GO" id="GO:0008311">
    <property type="term" value="F:double-stranded DNA 3'-5' DNA exonuclease activity"/>
    <property type="evidence" value="ECO:0007669"/>
    <property type="project" value="UniProtKB-EC"/>
</dbReference>
<reference evidence="9" key="1">
    <citation type="submission" date="2020-04" db="EMBL/GenBank/DDBJ databases">
        <authorList>
            <person name="Alioto T."/>
            <person name="Alioto T."/>
            <person name="Gomez Garrido J."/>
        </authorList>
    </citation>
    <scope>NUCLEOTIDE SEQUENCE</scope>
    <source>
        <strain evidence="9">A484AB</strain>
    </source>
</reference>
<dbReference type="GO" id="GO:0008081">
    <property type="term" value="F:phosphoric diester hydrolase activity"/>
    <property type="evidence" value="ECO:0007669"/>
    <property type="project" value="TreeGrafter"/>
</dbReference>
<protein>
    <recommendedName>
        <fullName evidence="4">exodeoxyribonuclease III</fullName>
        <ecNumber evidence="4">3.1.11.2</ecNumber>
    </recommendedName>
</protein>
<dbReference type="OrthoDB" id="416119at2759"/>
<feature type="domain" description="Endonuclease/exonuclease/phosphatase" evidence="8">
    <location>
        <begin position="3"/>
        <end position="205"/>
    </location>
</feature>
<dbReference type="GO" id="GO:0006284">
    <property type="term" value="P:base-excision repair"/>
    <property type="evidence" value="ECO:0007669"/>
    <property type="project" value="TreeGrafter"/>
</dbReference>
<evidence type="ECO:0000256" key="6">
    <source>
        <dbReference type="ARBA" id="ARBA00022801"/>
    </source>
</evidence>
<dbReference type="SUPFAM" id="SSF56219">
    <property type="entry name" value="DNase I-like"/>
    <property type="match status" value="1"/>
</dbReference>
<dbReference type="EMBL" id="CACRXK020017752">
    <property type="protein sequence ID" value="CAB4031581.1"/>
    <property type="molecule type" value="Genomic_DNA"/>
</dbReference>
<dbReference type="Gene3D" id="3.60.10.10">
    <property type="entry name" value="Endonuclease/exonuclease/phosphatase"/>
    <property type="match status" value="1"/>
</dbReference>
<comment type="similarity">
    <text evidence="3">Belongs to the DNA repair enzymes AP/ExoA family.</text>
</comment>
<dbReference type="InterPro" id="IPR005135">
    <property type="entry name" value="Endo/exonuclease/phosphatase"/>
</dbReference>
<evidence type="ECO:0000256" key="1">
    <source>
        <dbReference type="ARBA" id="ARBA00000493"/>
    </source>
</evidence>
<evidence type="ECO:0000256" key="3">
    <source>
        <dbReference type="ARBA" id="ARBA00007092"/>
    </source>
</evidence>
<gene>
    <name evidence="9" type="ORF">PACLA_8A063336</name>
</gene>
<dbReference type="AlphaFoldDB" id="A0A6S7JL56"/>
<evidence type="ECO:0000313" key="10">
    <source>
        <dbReference type="Proteomes" id="UP001152795"/>
    </source>
</evidence>
<dbReference type="Proteomes" id="UP001152795">
    <property type="component" value="Unassembled WGS sequence"/>
</dbReference>
<proteinExistence type="inferred from homology"/>
<dbReference type="InterPro" id="IPR036691">
    <property type="entry name" value="Endo/exonu/phosph_ase_sf"/>
</dbReference>
<comment type="catalytic activity">
    <reaction evidence="1">
        <text>Exonucleolytic cleavage in the 3'- to 5'-direction to yield nucleoside 5'-phosphates.</text>
        <dbReference type="EC" id="3.1.11.2"/>
    </reaction>
</comment>
<keyword evidence="5" id="KW-0479">Metal-binding</keyword>
<comment type="cofactor">
    <cofactor evidence="2">
        <name>Mg(2+)</name>
        <dbReference type="ChEBI" id="CHEBI:18420"/>
    </cofactor>
</comment>
<dbReference type="InterPro" id="IPR004808">
    <property type="entry name" value="AP_endonuc_1"/>
</dbReference>
<name>A0A6S7JL56_PARCT</name>
<evidence type="ECO:0000256" key="4">
    <source>
        <dbReference type="ARBA" id="ARBA00012115"/>
    </source>
</evidence>
<accession>A0A6S7JL56</accession>
<evidence type="ECO:0000259" key="8">
    <source>
        <dbReference type="Pfam" id="PF03372"/>
    </source>
</evidence>
<comment type="caution">
    <text evidence="9">The sequence shown here is derived from an EMBL/GenBank/DDBJ whole genome shotgun (WGS) entry which is preliminary data.</text>
</comment>
<keyword evidence="10" id="KW-1185">Reference proteome</keyword>